<dbReference type="PANTHER" id="PTHR12804:SF9">
    <property type="entry name" value="SIGNAL PEPTIDASE COMPLEX SUBUNIT 3"/>
    <property type="match status" value="1"/>
</dbReference>
<dbReference type="Pfam" id="PF04573">
    <property type="entry name" value="SPC22"/>
    <property type="match status" value="1"/>
</dbReference>
<dbReference type="Proteomes" id="UP000504607">
    <property type="component" value="Chromosome 7"/>
</dbReference>
<keyword evidence="5 8" id="KW-0735">Signal-anchor</keyword>
<keyword evidence="6 8" id="KW-1133">Transmembrane helix</keyword>
<evidence type="ECO:0000256" key="6">
    <source>
        <dbReference type="ARBA" id="ARBA00022989"/>
    </source>
</evidence>
<evidence type="ECO:0000256" key="1">
    <source>
        <dbReference type="ARBA" id="ARBA00004648"/>
    </source>
</evidence>
<dbReference type="OrthoDB" id="10261524at2759"/>
<evidence type="ECO:0000256" key="7">
    <source>
        <dbReference type="ARBA" id="ARBA00023136"/>
    </source>
</evidence>
<evidence type="ECO:0000256" key="4">
    <source>
        <dbReference type="ARBA" id="ARBA00022824"/>
    </source>
</evidence>
<dbReference type="InParanoid" id="A0A6I9RH76"/>
<keyword evidence="7 8" id="KW-0472">Membrane</keyword>
<organism evidence="10 11">
    <name type="scientific">Elaeis guineensis var. tenera</name>
    <name type="common">Oil palm</name>
    <dbReference type="NCBI Taxonomy" id="51953"/>
    <lineage>
        <taxon>Eukaryota</taxon>
        <taxon>Viridiplantae</taxon>
        <taxon>Streptophyta</taxon>
        <taxon>Embryophyta</taxon>
        <taxon>Tracheophyta</taxon>
        <taxon>Spermatophyta</taxon>
        <taxon>Magnoliopsida</taxon>
        <taxon>Liliopsida</taxon>
        <taxon>Arecaceae</taxon>
        <taxon>Arecoideae</taxon>
        <taxon>Cocoseae</taxon>
        <taxon>Elaeidinae</taxon>
        <taxon>Elaeis</taxon>
    </lineage>
</organism>
<feature type="chain" id="PRO_5026813201" description="Signal peptidase complex subunit 3" evidence="9">
    <location>
        <begin position="32"/>
        <end position="167"/>
    </location>
</feature>
<dbReference type="PIRSF" id="PIRSF016089">
    <property type="entry name" value="SPC22"/>
    <property type="match status" value="1"/>
</dbReference>
<gene>
    <name evidence="11" type="primary">LOC105048447</name>
</gene>
<proteinExistence type="inferred from homology"/>
<evidence type="ECO:0000256" key="8">
    <source>
        <dbReference type="PIRNR" id="PIRNR016089"/>
    </source>
</evidence>
<comment type="subcellular location">
    <subcellularLocation>
        <location evidence="1">Endoplasmic reticulum membrane</location>
        <topology evidence="1">Single-pass type II membrane protein</topology>
    </subcellularLocation>
</comment>
<dbReference type="KEGG" id="egu:105048447"/>
<evidence type="ECO:0000313" key="10">
    <source>
        <dbReference type="Proteomes" id="UP000504607"/>
    </source>
</evidence>
<dbReference type="GeneID" id="105048447"/>
<keyword evidence="9" id="KW-0732">Signal</keyword>
<dbReference type="PANTHER" id="PTHR12804">
    <property type="entry name" value="MICROSOMAL SIGNAL PEPTIDASE 23 KD SUBUNIT SPC22/23"/>
    <property type="match status" value="1"/>
</dbReference>
<reference evidence="11" key="1">
    <citation type="submission" date="2025-08" db="UniProtKB">
        <authorList>
            <consortium name="RefSeq"/>
        </authorList>
    </citation>
    <scope>IDENTIFICATION</scope>
</reference>
<dbReference type="GO" id="GO:0006465">
    <property type="term" value="P:signal peptide processing"/>
    <property type="evidence" value="ECO:0007669"/>
    <property type="project" value="UniProtKB-UniRule"/>
</dbReference>
<comment type="function">
    <text evidence="8">Essential component of the signal peptidase complex (SPC) which catalyzes the cleavage of N-terminal signal sequences from nascent proteins as they are translocated into the lumen of the endoplasmic reticulum. Essential for the SPC catalytic activity, possibly by stabilizing and positioning the active center of the complex close to the lumenal surface.</text>
</comment>
<name>A0A6I9RH76_ELAGV</name>
<protein>
    <recommendedName>
        <fullName evidence="8">Signal peptidase complex subunit 3</fullName>
    </recommendedName>
    <alternativeName>
        <fullName evidence="8">Microsomal signal peptidase 22 kDa subunit</fullName>
    </alternativeName>
</protein>
<keyword evidence="4 8" id="KW-0256">Endoplasmic reticulum</keyword>
<accession>A0A6I9RH76</accession>
<evidence type="ECO:0000313" key="11">
    <source>
        <dbReference type="RefSeq" id="XP_010926051.1"/>
    </source>
</evidence>
<keyword evidence="3 8" id="KW-0812">Transmembrane</keyword>
<keyword evidence="10" id="KW-1185">Reference proteome</keyword>
<feature type="signal peptide" evidence="9">
    <location>
        <begin position="1"/>
        <end position="31"/>
    </location>
</feature>
<evidence type="ECO:0000256" key="9">
    <source>
        <dbReference type="SAM" id="SignalP"/>
    </source>
</evidence>
<dbReference type="RefSeq" id="XP_010926051.1">
    <property type="nucleotide sequence ID" value="XM_010927749.3"/>
</dbReference>
<evidence type="ECO:0000256" key="2">
    <source>
        <dbReference type="ARBA" id="ARBA00009289"/>
    </source>
</evidence>
<sequence>MHSFMHRLNNLVTFAAVLLAVLCAAASFLDAFNSPSVHAHAEVIKINRFRKQLSGNDEASLTLNISMDLRSLFTWNTKQVFIFLAAEYETSKNSLNQISLWDHIVPDKDHAEFQAQVANKYPLIDQGSNLRGKKFELVLHWHVMPRTGRMIQDKMAVSSFYLPEAYT</sequence>
<dbReference type="InterPro" id="IPR007653">
    <property type="entry name" value="SPC3"/>
</dbReference>
<evidence type="ECO:0000256" key="5">
    <source>
        <dbReference type="ARBA" id="ARBA00022968"/>
    </source>
</evidence>
<dbReference type="AlphaFoldDB" id="A0A6I9RH76"/>
<evidence type="ECO:0000256" key="3">
    <source>
        <dbReference type="ARBA" id="ARBA00022692"/>
    </source>
</evidence>
<dbReference type="GO" id="GO:0005787">
    <property type="term" value="C:signal peptidase complex"/>
    <property type="evidence" value="ECO:0007669"/>
    <property type="project" value="UniProtKB-UniRule"/>
</dbReference>
<comment type="similarity">
    <text evidence="2 8">Belongs to the SPCS3 family.</text>
</comment>
<dbReference type="GO" id="GO:0045047">
    <property type="term" value="P:protein targeting to ER"/>
    <property type="evidence" value="ECO:0007669"/>
    <property type="project" value="TreeGrafter"/>
</dbReference>